<name>A0A382BWP9_9ZZZZ</name>
<dbReference type="PANTHER" id="PTHR11365:SF23">
    <property type="entry name" value="HYPOTHETICAL 5-OXOPROLINASE (EUROFUNG)-RELATED"/>
    <property type="match status" value="1"/>
</dbReference>
<dbReference type="EMBL" id="UINC01031440">
    <property type="protein sequence ID" value="SVB17493.1"/>
    <property type="molecule type" value="Genomic_DNA"/>
</dbReference>
<dbReference type="AlphaFoldDB" id="A0A382BWP9"/>
<dbReference type="InterPro" id="IPR045079">
    <property type="entry name" value="Oxoprolinase-like"/>
</dbReference>
<gene>
    <name evidence="2" type="ORF">METZ01_LOCUS170347</name>
</gene>
<reference evidence="2" key="1">
    <citation type="submission" date="2018-05" db="EMBL/GenBank/DDBJ databases">
        <authorList>
            <person name="Lanie J.A."/>
            <person name="Ng W.-L."/>
            <person name="Kazmierczak K.M."/>
            <person name="Andrzejewski T.M."/>
            <person name="Davidsen T.M."/>
            <person name="Wayne K.J."/>
            <person name="Tettelin H."/>
            <person name="Glass J.I."/>
            <person name="Rusch D."/>
            <person name="Podicherti R."/>
            <person name="Tsui H.-C.T."/>
            <person name="Winkler M.E."/>
        </authorList>
    </citation>
    <scope>NUCLEOTIDE SEQUENCE</scope>
</reference>
<dbReference type="InterPro" id="IPR003692">
    <property type="entry name" value="Hydantoinase_B"/>
</dbReference>
<evidence type="ECO:0000313" key="2">
    <source>
        <dbReference type="EMBL" id="SVB17493.1"/>
    </source>
</evidence>
<feature type="domain" description="Hydantoinase B/oxoprolinase" evidence="1">
    <location>
        <begin position="13"/>
        <end position="267"/>
    </location>
</feature>
<dbReference type="PANTHER" id="PTHR11365">
    <property type="entry name" value="5-OXOPROLINASE RELATED"/>
    <property type="match status" value="1"/>
</dbReference>
<sequence length="271" mass="29866">MRSSDNAPEATLDAIDLSIMWDRLVSIADEIVTTLVRTSFSTIVSESYDLTVAILDRDGKLVAQGTRSLPVFMGTAPRTLTHFLERFPPDTLNPGDVIMSNDPWIGTGHMFDINVMRPVFFENTIIAYTMSITHLPDIGGIGFGATATEIFHEGLRIPIIKFLEEGKRNELIVDFIANNVRIPDQVLGDLLANVTANQVGGQMILDFIAEYGLQNIDQLSHSIRHSSEKAMREAIQEMKDGSYRNSVEIEGIDGPLSLGCQARIEGSSINI</sequence>
<dbReference type="GO" id="GO:0006749">
    <property type="term" value="P:glutathione metabolic process"/>
    <property type="evidence" value="ECO:0007669"/>
    <property type="project" value="TreeGrafter"/>
</dbReference>
<proteinExistence type="predicted"/>
<accession>A0A382BWP9</accession>
<dbReference type="Pfam" id="PF02538">
    <property type="entry name" value="Hydantoinase_B"/>
    <property type="match status" value="1"/>
</dbReference>
<dbReference type="GO" id="GO:0005829">
    <property type="term" value="C:cytosol"/>
    <property type="evidence" value="ECO:0007669"/>
    <property type="project" value="TreeGrafter"/>
</dbReference>
<evidence type="ECO:0000259" key="1">
    <source>
        <dbReference type="Pfam" id="PF02538"/>
    </source>
</evidence>
<dbReference type="GO" id="GO:0017168">
    <property type="term" value="F:5-oxoprolinase (ATP-hydrolyzing) activity"/>
    <property type="evidence" value="ECO:0007669"/>
    <property type="project" value="TreeGrafter"/>
</dbReference>
<organism evidence="2">
    <name type="scientific">marine metagenome</name>
    <dbReference type="NCBI Taxonomy" id="408172"/>
    <lineage>
        <taxon>unclassified sequences</taxon>
        <taxon>metagenomes</taxon>
        <taxon>ecological metagenomes</taxon>
    </lineage>
</organism>
<feature type="non-terminal residue" evidence="2">
    <location>
        <position position="271"/>
    </location>
</feature>
<protein>
    <recommendedName>
        <fullName evidence="1">Hydantoinase B/oxoprolinase domain-containing protein</fullName>
    </recommendedName>
</protein>